<reference evidence="3" key="1">
    <citation type="submission" date="2011-02" db="EMBL/GenBank/DDBJ databases">
        <title>The complete genome of Planctomyces brasiliensis DSM 5305.</title>
        <authorList>
            <person name="Lucas S."/>
            <person name="Copeland A."/>
            <person name="Lapidus A."/>
            <person name="Bruce D."/>
            <person name="Goodwin L."/>
            <person name="Pitluck S."/>
            <person name="Kyrpides N."/>
            <person name="Mavromatis K."/>
            <person name="Pagani I."/>
            <person name="Ivanova N."/>
            <person name="Ovchinnikova G."/>
            <person name="Lu M."/>
            <person name="Detter J.C."/>
            <person name="Han C."/>
            <person name="Land M."/>
            <person name="Hauser L."/>
            <person name="Markowitz V."/>
            <person name="Cheng J.-F."/>
            <person name="Hugenholtz P."/>
            <person name="Woyke T."/>
            <person name="Wu D."/>
            <person name="Tindall B."/>
            <person name="Pomrenke H.G."/>
            <person name="Brambilla E."/>
            <person name="Klenk H.-P."/>
            <person name="Eisen J.A."/>
        </authorList>
    </citation>
    <scope>NUCLEOTIDE SEQUENCE [LARGE SCALE GENOMIC DNA]</scope>
    <source>
        <strain evidence="3">ATCC 49424 / DSM 5305 / JCM 21570 / NBRC 103401 / IFAM 1448</strain>
    </source>
</reference>
<dbReference type="InterPro" id="IPR012902">
    <property type="entry name" value="N_methyl_site"/>
</dbReference>
<dbReference type="InterPro" id="IPR011453">
    <property type="entry name" value="DUF1559"/>
</dbReference>
<dbReference type="NCBIfam" id="TIGR04294">
    <property type="entry name" value="pre_pil_HX9DG"/>
    <property type="match status" value="1"/>
</dbReference>
<evidence type="ECO:0000313" key="3">
    <source>
        <dbReference type="Proteomes" id="UP000006860"/>
    </source>
</evidence>
<dbReference type="InterPro" id="IPR045584">
    <property type="entry name" value="Pilin-like"/>
</dbReference>
<dbReference type="STRING" id="756272.Plabr_0349"/>
<gene>
    <name evidence="2" type="ordered locus">Plabr_0349</name>
</gene>
<name>F0SQK2_RUBBR</name>
<dbReference type="HOGENOM" id="CLU_041661_0_0_0"/>
<proteinExistence type="predicted"/>
<evidence type="ECO:0000259" key="1">
    <source>
        <dbReference type="Pfam" id="PF07596"/>
    </source>
</evidence>
<feature type="domain" description="DUF1559" evidence="1">
    <location>
        <begin position="32"/>
        <end position="289"/>
    </location>
</feature>
<evidence type="ECO:0000313" key="2">
    <source>
        <dbReference type="EMBL" id="ADY57977.1"/>
    </source>
</evidence>
<keyword evidence="3" id="KW-1185">Reference proteome</keyword>
<dbReference type="SUPFAM" id="SSF54523">
    <property type="entry name" value="Pili subunits"/>
    <property type="match status" value="1"/>
</dbReference>
<sequence>MTKQRNAFTLIELLVVIAIIAILVALLLPAVQQAREAARRSSCKNNLKQIGLALHNYHDTHRVFPPLCVQPTNPKASPNQAAAWSSADPGWSWLAMILPFMEQGPLYDAAAIGEGSLPLDHLTQLQTPVAGYMCPSDVGDVINNDSMWNRQTNDGWEAAKTNYVANNDHDYCNRDPSDNNPTHDPSGMFWRNSNVRMRDLTDGTSNTIMVGERRYQPDGTNASAGVWAASVNTDHDNDFAYDIAGTGTHHINQGGGWDFVRSFSSFHKGGAQFLLADGSVRFLSENIDHDRNQTANSTYEFLLSRNDGEVVGEF</sequence>
<dbReference type="Gene3D" id="3.30.700.10">
    <property type="entry name" value="Glycoprotein, Type 4 Pilin"/>
    <property type="match status" value="1"/>
</dbReference>
<dbReference type="InterPro" id="IPR027558">
    <property type="entry name" value="Pre_pil_HX9DG_C"/>
</dbReference>
<dbReference type="Proteomes" id="UP000006860">
    <property type="component" value="Chromosome"/>
</dbReference>
<dbReference type="eggNOG" id="COG4968">
    <property type="taxonomic scope" value="Bacteria"/>
</dbReference>
<organism evidence="2 3">
    <name type="scientific">Rubinisphaera brasiliensis (strain ATCC 49424 / DSM 5305 / JCM 21570 / IAM 15109 / NBRC 103401 / IFAM 1448)</name>
    <name type="common">Planctomyces brasiliensis</name>
    <dbReference type="NCBI Taxonomy" id="756272"/>
    <lineage>
        <taxon>Bacteria</taxon>
        <taxon>Pseudomonadati</taxon>
        <taxon>Planctomycetota</taxon>
        <taxon>Planctomycetia</taxon>
        <taxon>Planctomycetales</taxon>
        <taxon>Planctomycetaceae</taxon>
        <taxon>Rubinisphaera</taxon>
    </lineage>
</organism>
<dbReference type="OrthoDB" id="209833at2"/>
<dbReference type="KEGG" id="pbs:Plabr_0349"/>
<dbReference type="NCBIfam" id="TIGR02532">
    <property type="entry name" value="IV_pilin_GFxxxE"/>
    <property type="match status" value="1"/>
</dbReference>
<dbReference type="EMBL" id="CP002546">
    <property type="protein sequence ID" value="ADY57977.1"/>
    <property type="molecule type" value="Genomic_DNA"/>
</dbReference>
<accession>F0SQK2</accession>
<dbReference type="PANTHER" id="PTHR30093:SF2">
    <property type="entry name" value="TYPE II SECRETION SYSTEM PROTEIN H"/>
    <property type="match status" value="1"/>
</dbReference>
<dbReference type="PANTHER" id="PTHR30093">
    <property type="entry name" value="GENERAL SECRETION PATHWAY PROTEIN G"/>
    <property type="match status" value="1"/>
</dbReference>
<protein>
    <recommendedName>
        <fullName evidence="1">DUF1559 domain-containing protein</fullName>
    </recommendedName>
</protein>
<dbReference type="Pfam" id="PF07596">
    <property type="entry name" value="SBP_bac_10"/>
    <property type="match status" value="1"/>
</dbReference>
<dbReference type="AlphaFoldDB" id="F0SQK2"/>
<dbReference type="RefSeq" id="WP_013626721.1">
    <property type="nucleotide sequence ID" value="NC_015174.1"/>
</dbReference>
<dbReference type="Pfam" id="PF07963">
    <property type="entry name" value="N_methyl"/>
    <property type="match status" value="1"/>
</dbReference>